<dbReference type="SUPFAM" id="SSF56281">
    <property type="entry name" value="Metallo-hydrolase/oxidoreductase"/>
    <property type="match status" value="1"/>
</dbReference>
<dbReference type="SMART" id="SM00849">
    <property type="entry name" value="Lactamase_B"/>
    <property type="match status" value="1"/>
</dbReference>
<dbReference type="PANTHER" id="PTHR42951:SF14">
    <property type="entry name" value="METALLO-BETA-LACTAMASE SUPERFAMILY PROTEIN"/>
    <property type="match status" value="1"/>
</dbReference>
<name>A0ABR3X5Y1_9PEZI</name>
<comment type="caution">
    <text evidence="2">The sequence shown here is derived from an EMBL/GenBank/DDBJ whole genome shotgun (WGS) entry which is preliminary data.</text>
</comment>
<organism evidence="2 3">
    <name type="scientific">Diaporthe australafricana</name>
    <dbReference type="NCBI Taxonomy" id="127596"/>
    <lineage>
        <taxon>Eukaryota</taxon>
        <taxon>Fungi</taxon>
        <taxon>Dikarya</taxon>
        <taxon>Ascomycota</taxon>
        <taxon>Pezizomycotina</taxon>
        <taxon>Sordariomycetes</taxon>
        <taxon>Sordariomycetidae</taxon>
        <taxon>Diaporthales</taxon>
        <taxon>Diaporthaceae</taxon>
        <taxon>Diaporthe</taxon>
    </lineage>
</organism>
<dbReference type="Pfam" id="PF00753">
    <property type="entry name" value="Lactamase_B"/>
    <property type="match status" value="1"/>
</dbReference>
<dbReference type="PANTHER" id="PTHR42951">
    <property type="entry name" value="METALLO-BETA-LACTAMASE DOMAIN-CONTAINING"/>
    <property type="match status" value="1"/>
</dbReference>
<dbReference type="InterPro" id="IPR050855">
    <property type="entry name" value="NDM-1-like"/>
</dbReference>
<accession>A0ABR3X5Y1</accession>
<dbReference type="InterPro" id="IPR001279">
    <property type="entry name" value="Metallo-B-lactamas"/>
</dbReference>
<gene>
    <name evidence="2" type="ORF">Daus18300_004822</name>
</gene>
<reference evidence="2 3" key="1">
    <citation type="journal article" date="2024" name="IMA Fungus">
        <title>IMA Genome - F19 : A genome assembly and annotation guide to empower mycologists, including annotated draft genome sequences of Ceratocystis pirilliformis, Diaporthe australafricana, Fusarium ophioides, Paecilomyces lecythidis, and Sporothrix stenoceras.</title>
        <authorList>
            <person name="Aylward J."/>
            <person name="Wilson A.M."/>
            <person name="Visagie C.M."/>
            <person name="Spraker J."/>
            <person name="Barnes I."/>
            <person name="Buitendag C."/>
            <person name="Ceriani C."/>
            <person name="Del Mar Angel L."/>
            <person name="du Plessis D."/>
            <person name="Fuchs T."/>
            <person name="Gasser K."/>
            <person name="Kramer D."/>
            <person name="Li W."/>
            <person name="Munsamy K."/>
            <person name="Piso A."/>
            <person name="Price J.L."/>
            <person name="Sonnekus B."/>
            <person name="Thomas C."/>
            <person name="van der Nest A."/>
            <person name="van Dijk A."/>
            <person name="van Heerden A."/>
            <person name="van Vuuren N."/>
            <person name="Yilmaz N."/>
            <person name="Duong T.A."/>
            <person name="van der Merwe N.A."/>
            <person name="Wingfield M.J."/>
            <person name="Wingfield B.D."/>
        </authorList>
    </citation>
    <scope>NUCLEOTIDE SEQUENCE [LARGE SCALE GENOMIC DNA]</scope>
    <source>
        <strain evidence="2 3">CMW 18300</strain>
    </source>
</reference>
<dbReference type="CDD" id="cd07739">
    <property type="entry name" value="metallo-hydrolase-like_MBL-fold"/>
    <property type="match status" value="1"/>
</dbReference>
<sequence>MALKFATYICPPIPTALPSPDPSSPDSSLWQPLSCTLIYTPSSALIIDCPLSIAATRDLAAWIKGTLPAGCTLNLFLATHAHGDHFFGFPVLEDHFPGIQAVASRFVVEGVAAQYAPDLQEGLWKPGFPSTPSDNGIPQRQANFKSLPRSNEVYLDGVKLVKVHDVLHSDTHYSSFVHVPDLDLVVAGDVAYNGDCHQYLVEANSVERRAKWIQALADIAALEPKIVIPGHSFHVRSEPDAQYAKAMLDGNTAYIRGFEEELKEASDAKDLFQRMRKRFNRWNLWILSQSCEAAFETEVSHHDKS</sequence>
<evidence type="ECO:0000313" key="2">
    <source>
        <dbReference type="EMBL" id="KAL1871077.1"/>
    </source>
</evidence>
<protein>
    <recommendedName>
        <fullName evidence="1">Metallo-beta-lactamase domain-containing protein</fullName>
    </recommendedName>
</protein>
<dbReference type="Proteomes" id="UP001583177">
    <property type="component" value="Unassembled WGS sequence"/>
</dbReference>
<evidence type="ECO:0000313" key="3">
    <source>
        <dbReference type="Proteomes" id="UP001583177"/>
    </source>
</evidence>
<dbReference type="Gene3D" id="3.60.15.10">
    <property type="entry name" value="Ribonuclease Z/Hydroxyacylglutathione hydrolase-like"/>
    <property type="match status" value="1"/>
</dbReference>
<keyword evidence="3" id="KW-1185">Reference proteome</keyword>
<dbReference type="EMBL" id="JAWRVE010000034">
    <property type="protein sequence ID" value="KAL1871077.1"/>
    <property type="molecule type" value="Genomic_DNA"/>
</dbReference>
<proteinExistence type="predicted"/>
<dbReference type="InterPro" id="IPR036866">
    <property type="entry name" value="RibonucZ/Hydroxyglut_hydro"/>
</dbReference>
<evidence type="ECO:0000259" key="1">
    <source>
        <dbReference type="SMART" id="SM00849"/>
    </source>
</evidence>
<feature type="domain" description="Metallo-beta-lactamase" evidence="1">
    <location>
        <begin position="32"/>
        <end position="231"/>
    </location>
</feature>